<sequence>MNNLLASHFFRLQKLNTNVSNTERFALINFNRICIYISNIVVCNYNIIYFYKIRADSRIKHPLLDNYLEKLYKNFSKKIDLVVNGIKLKSMI</sequence>
<organism evidence="2 3">
    <name type="scientific">Hamiltosporidium magnivora</name>
    <dbReference type="NCBI Taxonomy" id="148818"/>
    <lineage>
        <taxon>Eukaryota</taxon>
        <taxon>Fungi</taxon>
        <taxon>Fungi incertae sedis</taxon>
        <taxon>Microsporidia</taxon>
        <taxon>Dubosqiidae</taxon>
        <taxon>Hamiltosporidium</taxon>
    </lineage>
</organism>
<keyword evidence="1" id="KW-1133">Transmembrane helix</keyword>
<feature type="transmembrane region" description="Helical" evidence="1">
    <location>
        <begin position="30"/>
        <end position="51"/>
    </location>
</feature>
<dbReference type="EMBL" id="PITI01000002">
    <property type="protein sequence ID" value="TBU09753.1"/>
    <property type="molecule type" value="Genomic_DNA"/>
</dbReference>
<proteinExistence type="predicted"/>
<dbReference type="Proteomes" id="UP000291404">
    <property type="component" value="Unassembled WGS sequence"/>
</dbReference>
<protein>
    <submittedName>
        <fullName evidence="2">Uncharacterized protein</fullName>
    </submittedName>
</protein>
<evidence type="ECO:0000256" key="1">
    <source>
        <dbReference type="SAM" id="Phobius"/>
    </source>
</evidence>
<keyword evidence="1" id="KW-0472">Membrane</keyword>
<keyword evidence="3" id="KW-1185">Reference proteome</keyword>
<reference evidence="2 3" key="1">
    <citation type="submission" date="2017-12" db="EMBL/GenBank/DDBJ databases">
        <authorList>
            <person name="Pombert J.-F."/>
            <person name="Haag K.L."/>
            <person name="Ebert D."/>
        </authorList>
    </citation>
    <scope>NUCLEOTIDE SEQUENCE [LARGE SCALE GENOMIC DNA]</scope>
    <source>
        <strain evidence="2">BE-OM-2</strain>
    </source>
</reference>
<evidence type="ECO:0000313" key="2">
    <source>
        <dbReference type="EMBL" id="TBU09753.1"/>
    </source>
</evidence>
<gene>
    <name evidence="2" type="ORF">CWI36_0002p0010</name>
</gene>
<evidence type="ECO:0000313" key="3">
    <source>
        <dbReference type="Proteomes" id="UP000291404"/>
    </source>
</evidence>
<name>A0A4Q9LMX6_9MICR</name>
<accession>A0A4Q9LMX6</accession>
<dbReference type="VEuPathDB" id="MicrosporidiaDB:CWI36_0002p0010"/>
<keyword evidence="1" id="KW-0812">Transmembrane</keyword>
<comment type="caution">
    <text evidence="2">The sequence shown here is derived from an EMBL/GenBank/DDBJ whole genome shotgun (WGS) entry which is preliminary data.</text>
</comment>
<dbReference type="AlphaFoldDB" id="A0A4Q9LMX6"/>